<name>A0A1G5NGK8_AFIMA</name>
<dbReference type="InterPro" id="IPR036714">
    <property type="entry name" value="SDH_sf"/>
</dbReference>
<dbReference type="PANTHER" id="PTHR12469">
    <property type="entry name" value="PROTEIN EMI5 HOMOLOG, MITOCHONDRIAL"/>
    <property type="match status" value="1"/>
</dbReference>
<dbReference type="AlphaFoldDB" id="A0A1G5NGK8"/>
<reference evidence="4 5" key="1">
    <citation type="submission" date="2016-10" db="EMBL/GenBank/DDBJ databases">
        <authorList>
            <person name="de Groot N.N."/>
        </authorList>
    </citation>
    <scope>NUCLEOTIDE SEQUENCE [LARGE SCALE GENOMIC DNA]</scope>
    <source>
        <strain evidence="4 5">DSM 2698</strain>
    </source>
</reference>
<evidence type="ECO:0000256" key="2">
    <source>
        <dbReference type="ARBA" id="ARBA00019418"/>
    </source>
</evidence>
<organism evidence="4 5">
    <name type="scientific">Afifella marina DSM 2698</name>
    <dbReference type="NCBI Taxonomy" id="1120955"/>
    <lineage>
        <taxon>Bacteria</taxon>
        <taxon>Pseudomonadati</taxon>
        <taxon>Pseudomonadota</taxon>
        <taxon>Alphaproteobacteria</taxon>
        <taxon>Hyphomicrobiales</taxon>
        <taxon>Afifellaceae</taxon>
        <taxon>Afifella</taxon>
    </lineage>
</organism>
<dbReference type="OrthoDB" id="9807264at2"/>
<evidence type="ECO:0000313" key="5">
    <source>
        <dbReference type="Proteomes" id="UP000199347"/>
    </source>
</evidence>
<keyword evidence="5" id="KW-1185">Reference proteome</keyword>
<accession>A0A1G5NGK8</accession>
<keyword evidence="3" id="KW-0143">Chaperone</keyword>
<dbReference type="InterPro" id="IPR005631">
    <property type="entry name" value="SDH"/>
</dbReference>
<dbReference type="PANTHER" id="PTHR12469:SF2">
    <property type="entry name" value="SUCCINATE DEHYDROGENASE ASSEMBLY FACTOR 2, MITOCHONDRIAL"/>
    <property type="match status" value="1"/>
</dbReference>
<evidence type="ECO:0000313" key="4">
    <source>
        <dbReference type="EMBL" id="SCZ36546.1"/>
    </source>
</evidence>
<dbReference type="EMBL" id="FMVW01000004">
    <property type="protein sequence ID" value="SCZ36546.1"/>
    <property type="molecule type" value="Genomic_DNA"/>
</dbReference>
<comment type="similarity">
    <text evidence="1">Belongs to the SdhE FAD assembly factor family.</text>
</comment>
<evidence type="ECO:0000256" key="1">
    <source>
        <dbReference type="ARBA" id="ARBA00008571"/>
    </source>
</evidence>
<sequence length="98" mass="11607">MADEKFEERRRRAHFRAWRRGTRELDLLVGRYGDSVLRSADEQQLAEFERLLELPDLALYSWIVGREEVPAEHQSAMISGLIAFHKRERNSDVEIPQR</sequence>
<dbReference type="SUPFAM" id="SSF109910">
    <property type="entry name" value="YgfY-like"/>
    <property type="match status" value="1"/>
</dbReference>
<dbReference type="Gene3D" id="1.10.150.250">
    <property type="entry name" value="Flavinator of succinate dehydrogenase"/>
    <property type="match status" value="1"/>
</dbReference>
<dbReference type="Pfam" id="PF03937">
    <property type="entry name" value="Sdh5"/>
    <property type="match status" value="1"/>
</dbReference>
<dbReference type="Proteomes" id="UP000199347">
    <property type="component" value="Unassembled WGS sequence"/>
</dbReference>
<protein>
    <recommendedName>
        <fullName evidence="2">FAD assembly factor SdhE</fullName>
    </recommendedName>
</protein>
<gene>
    <name evidence="4" type="ORF">SAMN03080610_02002</name>
</gene>
<evidence type="ECO:0000256" key="3">
    <source>
        <dbReference type="ARBA" id="ARBA00023186"/>
    </source>
</evidence>
<dbReference type="STRING" id="1120955.SAMN03080610_02002"/>
<proteinExistence type="inferred from homology"/>
<dbReference type="RefSeq" id="WP_092812182.1">
    <property type="nucleotide sequence ID" value="NZ_FMVW01000004.1"/>
</dbReference>
<dbReference type="GO" id="GO:0006099">
    <property type="term" value="P:tricarboxylic acid cycle"/>
    <property type="evidence" value="ECO:0007669"/>
    <property type="project" value="TreeGrafter"/>
</dbReference>